<evidence type="ECO:0000256" key="1">
    <source>
        <dbReference type="SAM" id="SignalP"/>
    </source>
</evidence>
<organism evidence="2 3">
    <name type="scientific">Zea mays</name>
    <name type="common">Maize</name>
    <dbReference type="NCBI Taxonomy" id="4577"/>
    <lineage>
        <taxon>Eukaryota</taxon>
        <taxon>Viridiplantae</taxon>
        <taxon>Streptophyta</taxon>
        <taxon>Embryophyta</taxon>
        <taxon>Tracheophyta</taxon>
        <taxon>Spermatophyta</taxon>
        <taxon>Magnoliopsida</taxon>
        <taxon>Liliopsida</taxon>
        <taxon>Poales</taxon>
        <taxon>Poaceae</taxon>
        <taxon>PACMAD clade</taxon>
        <taxon>Panicoideae</taxon>
        <taxon>Andropogonodae</taxon>
        <taxon>Andropogoneae</taxon>
        <taxon>Tripsacinae</taxon>
        <taxon>Zea</taxon>
    </lineage>
</organism>
<accession>A0A804MK98</accession>
<evidence type="ECO:0000313" key="3">
    <source>
        <dbReference type="Proteomes" id="UP000007305"/>
    </source>
</evidence>
<evidence type="ECO:0000313" key="2">
    <source>
        <dbReference type="EnsemblPlants" id="Zm00001eb092780_P001"/>
    </source>
</evidence>
<keyword evidence="3" id="KW-1185">Reference proteome</keyword>
<dbReference type="EnsemblPlants" id="Zm00001eb092780_T001">
    <property type="protein sequence ID" value="Zm00001eb092780_P001"/>
    <property type="gene ID" value="Zm00001eb092780"/>
</dbReference>
<feature type="signal peptide" evidence="1">
    <location>
        <begin position="1"/>
        <end position="27"/>
    </location>
</feature>
<reference evidence="2" key="2">
    <citation type="submission" date="2019-07" db="EMBL/GenBank/DDBJ databases">
        <authorList>
            <person name="Seetharam A."/>
            <person name="Woodhouse M."/>
            <person name="Cannon E."/>
        </authorList>
    </citation>
    <scope>NUCLEOTIDE SEQUENCE [LARGE SCALE GENOMIC DNA]</scope>
    <source>
        <strain evidence="2">cv. B73</strain>
    </source>
</reference>
<dbReference type="RefSeq" id="XP_020404923.1">
    <property type="nucleotide sequence ID" value="XM_020549334.1"/>
</dbReference>
<keyword evidence="1" id="KW-0732">Signal</keyword>
<sequence>MAPSRAPPRALPASLSLISLLCRRSSSVPGSSRPVPVHRRWLRMCMARTESTGVTIGFHGPDFMLPGPCSSSAPHRWTPWCRELAGHPCRSSLTTPVVLPARVRLQFLAMESALASVFHSVAPRLAAPSLVPSSLGVSSMVLLRSPWPPSELTQVG</sequence>
<proteinExistence type="predicted"/>
<dbReference type="InParanoid" id="A0A804MK98"/>
<gene>
    <name evidence="2" type="primary">LOC109944561</name>
</gene>
<protein>
    <recommendedName>
        <fullName evidence="4">Secreted protein</fullName>
    </recommendedName>
</protein>
<dbReference type="GeneID" id="109944561"/>
<dbReference type="KEGG" id="zma:109944561"/>
<dbReference type="Proteomes" id="UP000007305">
    <property type="component" value="Chromosome 2"/>
</dbReference>
<dbReference type="AlphaFoldDB" id="A0A804MK98"/>
<reference evidence="3" key="1">
    <citation type="submission" date="2015-12" db="EMBL/GenBank/DDBJ databases">
        <title>Update maize B73 reference genome by single molecule sequencing technologies.</title>
        <authorList>
            <consortium name="Maize Genome Sequencing Project"/>
            <person name="Ware D."/>
        </authorList>
    </citation>
    <scope>NUCLEOTIDE SEQUENCE [LARGE SCALE GENOMIC DNA]</scope>
    <source>
        <strain evidence="3">cv. B73</strain>
    </source>
</reference>
<feature type="chain" id="PRO_5032563877" description="Secreted protein" evidence="1">
    <location>
        <begin position="28"/>
        <end position="156"/>
    </location>
</feature>
<reference evidence="2" key="3">
    <citation type="submission" date="2021-05" db="UniProtKB">
        <authorList>
            <consortium name="EnsemblPlants"/>
        </authorList>
    </citation>
    <scope>IDENTIFICATION</scope>
    <source>
        <strain evidence="2">cv. B73</strain>
    </source>
</reference>
<evidence type="ECO:0008006" key="4">
    <source>
        <dbReference type="Google" id="ProtNLM"/>
    </source>
</evidence>
<dbReference type="Gramene" id="Zm00001eb092780_T001">
    <property type="protein sequence ID" value="Zm00001eb092780_P001"/>
    <property type="gene ID" value="Zm00001eb092780"/>
</dbReference>
<name>A0A804MK98_MAIZE</name>